<dbReference type="Proteomes" id="UP000886520">
    <property type="component" value="Chromosome 20"/>
</dbReference>
<sequence length="1359" mass="144115">MAGGSAPRFAPDDPSLPPPWKALVDGNTGYIYYWNTDTNVTQYEKPSASSGVPPLPPGPPPAPSLSGVTPKQASLPGVPSSDSKPLEKRSSAGLGSGSRFSSSRGHLLADLPDSIYSSNSSNAPNQQQRSHISEHHGRHMPEYHSRYVSDHHSRSSSDHHGGHSSSRSTSDHHGGHTSDHRSRSIPESQGGPLPTGHMSHNHNRPPMPEHHSGQIGLATPRSGHTVSGGGSRSSGHGMPGGGMHMNNTDSSWGASSGRHSHGSPIGLKGALSSRSEYDGGGARNVPKLAALPIPQRQQNDMKGSQYSDQQRQMGHSSASGLGRSSLSASPVGTFKRSAGDYPPGISEVQKRPRLQSFSGTGIPSDVQTYRIQHEITVIGEDVPPPLMTFDEGNFPSEIIKELRAAGFTAPTPIQAQSWPIALQKRDIVAIAKTGSGKTLGYLLPAFLRLLHIKGNSRAGPIVLVLAPTRELATQIQDEAVKFGRSSRITSTCVYGGAPKGPQLRDLERGADIVIATPGRLNDFLEAKKVSLRQVSYLVLDEADRMLDMGFEPQIRKIVKDVPSSRQTLMFTATWPKEVRKIAADLLVNAAHVNIGNADELTANKAITQHVEVVQPFHKQRRLEEILRNQEPGAKVIIFCSTKKMCDQLARSLSRGFRAVAIHGDKSQSERDHVLAQFKAGRCPILVATDVAARGLDVKDIRVVINYDFPTGVEDYVHRIGRTGRAGATGRAGQSRGRGRWQTGGVVASEGSFDGRGGLGHRDMSLSSRDANARNNEAAGRWGFVDPGFPSRDAGRGFSVGGRAGGISDRVGGMGNRDLRIGSRVEGSASRTGGMGLGGDVVSMRREVVNGTMGMRGGGAGRNTGGGHMDGWDDAADHDDGWGAPAPSGSGGWGQSGSAGHDIERGRVRKDVWGDAGHGDGLSGGFGGRSSLGPAARLPESRGRIFDRLGDRGRSSERSGRKDSSSDGRMAGVDGSKKPVGGKEEIRRGASYSRSPGKSWRGSPSPRKGATRSRSRTPSKGWGRSRSRSRSPRKVWGGTSPKKGWGKRSCSGSPGRVGTNSGSPNHGRHGDDHHGQSESFSQGLDGSGSRSISSPASLHASQGDKSSLLFSQQPSQEEHGKHHGEYRDGLKNSEDYGREAGVEGFSKEQRCHSVLLPSAQDGADRPSVESNRVIGMSVSKTVLQHSEGQEPFVSDKHSNISANSELHTAADDRNLLDLVPLEEATQIKVHSMSASGLPADEQQSPSQIGLTKEHSPSKPGLCEHMTTEIPKADATTNDSGILLASGGQTSTFTDHTAGSNLDGSLEELQRLSESREFVDGKGCSTVHEVHTSGDHSTDTGAVLTEAADGVVSSPEEGMVL</sequence>
<keyword evidence="3" id="KW-0547">Nucleotide-binding</keyword>
<feature type="domain" description="Helicase ATP-binding" evidence="10">
    <location>
        <begin position="418"/>
        <end position="592"/>
    </location>
</feature>
<feature type="compositionally biased region" description="Basic and acidic residues" evidence="8">
    <location>
        <begin position="1115"/>
        <end position="1135"/>
    </location>
</feature>
<evidence type="ECO:0000256" key="4">
    <source>
        <dbReference type="ARBA" id="ARBA00022801"/>
    </source>
</evidence>
<dbReference type="PROSITE" id="PS51194">
    <property type="entry name" value="HELICASE_CTER"/>
    <property type="match status" value="1"/>
</dbReference>
<dbReference type="InterPro" id="IPR000629">
    <property type="entry name" value="RNA-helicase_DEAD-box_CS"/>
</dbReference>
<organism evidence="13 14">
    <name type="scientific">Adiantum capillus-veneris</name>
    <name type="common">Maidenhair fern</name>
    <dbReference type="NCBI Taxonomy" id="13818"/>
    <lineage>
        <taxon>Eukaryota</taxon>
        <taxon>Viridiplantae</taxon>
        <taxon>Streptophyta</taxon>
        <taxon>Embryophyta</taxon>
        <taxon>Tracheophyta</taxon>
        <taxon>Polypodiopsida</taxon>
        <taxon>Polypodiidae</taxon>
        <taxon>Polypodiales</taxon>
        <taxon>Pteridineae</taxon>
        <taxon>Pteridaceae</taxon>
        <taxon>Vittarioideae</taxon>
        <taxon>Adiantum</taxon>
    </lineage>
</organism>
<feature type="region of interest" description="Disordered" evidence="8">
    <location>
        <begin position="43"/>
        <end position="135"/>
    </location>
</feature>
<feature type="compositionally biased region" description="Basic and acidic residues" evidence="8">
    <location>
        <begin position="974"/>
        <end position="987"/>
    </location>
</feature>
<keyword evidence="4" id="KW-0378">Hydrolase</keyword>
<evidence type="ECO:0000313" key="14">
    <source>
        <dbReference type="Proteomes" id="UP000886520"/>
    </source>
</evidence>
<dbReference type="InterPro" id="IPR014014">
    <property type="entry name" value="RNA_helicase_DEAD_Q_motif"/>
</dbReference>
<evidence type="ECO:0000256" key="1">
    <source>
        <dbReference type="ARBA" id="ARBA00012552"/>
    </source>
</evidence>
<dbReference type="InterPro" id="IPR027417">
    <property type="entry name" value="P-loop_NTPase"/>
</dbReference>
<protein>
    <recommendedName>
        <fullName evidence="1">RNA helicase</fullName>
        <ecNumber evidence="1">3.6.4.13</ecNumber>
    </recommendedName>
</protein>
<feature type="compositionally biased region" description="Basic and acidic residues" evidence="8">
    <location>
        <begin position="169"/>
        <end position="184"/>
    </location>
</feature>
<evidence type="ECO:0000256" key="3">
    <source>
        <dbReference type="ARBA" id="ARBA00022741"/>
    </source>
</evidence>
<feature type="compositionally biased region" description="Polar residues" evidence="8">
    <location>
        <begin position="1098"/>
        <end position="1114"/>
    </location>
</feature>
<feature type="compositionally biased region" description="Low complexity" evidence="8">
    <location>
        <begin position="316"/>
        <end position="329"/>
    </location>
</feature>
<feature type="compositionally biased region" description="Basic and acidic residues" evidence="8">
    <location>
        <begin position="900"/>
        <end position="912"/>
    </location>
</feature>
<feature type="compositionally biased region" description="Gly residues" evidence="8">
    <location>
        <begin position="853"/>
        <end position="868"/>
    </location>
</feature>
<feature type="compositionally biased region" description="Low complexity" evidence="8">
    <location>
        <begin position="117"/>
        <end position="130"/>
    </location>
</feature>
<dbReference type="GO" id="GO:0003676">
    <property type="term" value="F:nucleic acid binding"/>
    <property type="evidence" value="ECO:0007669"/>
    <property type="project" value="InterPro"/>
</dbReference>
<evidence type="ECO:0000256" key="6">
    <source>
        <dbReference type="ARBA" id="ARBA00022840"/>
    </source>
</evidence>
<evidence type="ECO:0000259" key="9">
    <source>
        <dbReference type="PROSITE" id="PS50020"/>
    </source>
</evidence>
<dbReference type="GO" id="GO:0005524">
    <property type="term" value="F:ATP binding"/>
    <property type="evidence" value="ECO:0007669"/>
    <property type="project" value="UniProtKB-KW"/>
</dbReference>
<feature type="region of interest" description="Disordered" evidence="8">
    <location>
        <begin position="724"/>
        <end position="745"/>
    </location>
</feature>
<accession>A0A9D4U947</accession>
<evidence type="ECO:0000259" key="10">
    <source>
        <dbReference type="PROSITE" id="PS51192"/>
    </source>
</evidence>
<feature type="compositionally biased region" description="Basic residues" evidence="8">
    <location>
        <begin position="1008"/>
        <end position="1032"/>
    </location>
</feature>
<dbReference type="SMART" id="SM00490">
    <property type="entry name" value="HELICc"/>
    <property type="match status" value="1"/>
</dbReference>
<dbReference type="SUPFAM" id="SSF52540">
    <property type="entry name" value="P-loop containing nucleoside triphosphate hydrolases"/>
    <property type="match status" value="1"/>
</dbReference>
<keyword evidence="2" id="KW-0934">Plastid</keyword>
<feature type="compositionally biased region" description="Gly residues" evidence="8">
    <location>
        <begin position="226"/>
        <end position="243"/>
    </location>
</feature>
<dbReference type="EMBL" id="JABFUD020000020">
    <property type="protein sequence ID" value="KAI5063784.1"/>
    <property type="molecule type" value="Genomic_DNA"/>
</dbReference>
<dbReference type="SMART" id="SM00487">
    <property type="entry name" value="DEXDc"/>
    <property type="match status" value="1"/>
</dbReference>
<feature type="region of interest" description="Disordered" evidence="8">
    <location>
        <begin position="851"/>
        <end position="1135"/>
    </location>
</feature>
<evidence type="ECO:0000313" key="13">
    <source>
        <dbReference type="EMBL" id="KAI5063784.1"/>
    </source>
</evidence>
<dbReference type="GO" id="GO:0003724">
    <property type="term" value="F:RNA helicase activity"/>
    <property type="evidence" value="ECO:0007669"/>
    <property type="project" value="UniProtKB-EC"/>
</dbReference>
<keyword evidence="2" id="KW-0150">Chloroplast</keyword>
<gene>
    <name evidence="13" type="ORF">GOP47_0020454</name>
</gene>
<dbReference type="GO" id="GO:0016787">
    <property type="term" value="F:hydrolase activity"/>
    <property type="evidence" value="ECO:0007669"/>
    <property type="project" value="UniProtKB-KW"/>
</dbReference>
<dbReference type="PROSITE" id="PS51192">
    <property type="entry name" value="HELICASE_ATP_BIND_1"/>
    <property type="match status" value="1"/>
</dbReference>
<feature type="compositionally biased region" description="Basic and acidic residues" evidence="8">
    <location>
        <begin position="147"/>
        <end position="161"/>
    </location>
</feature>
<dbReference type="Pfam" id="PF00397">
    <property type="entry name" value="WW"/>
    <property type="match status" value="1"/>
</dbReference>
<dbReference type="CDD" id="cd18787">
    <property type="entry name" value="SF2_C_DEAD"/>
    <property type="match status" value="1"/>
</dbReference>
<feature type="compositionally biased region" description="Low complexity" evidence="8">
    <location>
        <begin position="724"/>
        <end position="734"/>
    </location>
</feature>
<dbReference type="PROSITE" id="PS51195">
    <property type="entry name" value="Q_MOTIF"/>
    <property type="match status" value="1"/>
</dbReference>
<feature type="compositionally biased region" description="Pro residues" evidence="8">
    <location>
        <begin position="53"/>
        <end position="63"/>
    </location>
</feature>
<keyword evidence="5" id="KW-0347">Helicase</keyword>
<keyword evidence="14" id="KW-1185">Reference proteome</keyword>
<feature type="region of interest" description="Disordered" evidence="8">
    <location>
        <begin position="1230"/>
        <end position="1257"/>
    </location>
</feature>
<dbReference type="PROSITE" id="PS00039">
    <property type="entry name" value="DEAD_ATP_HELICASE"/>
    <property type="match status" value="1"/>
</dbReference>
<dbReference type="InterPro" id="IPR036020">
    <property type="entry name" value="WW_dom_sf"/>
</dbReference>
<dbReference type="Gene3D" id="2.20.70.10">
    <property type="match status" value="1"/>
</dbReference>
<feature type="compositionally biased region" description="Polar residues" evidence="8">
    <location>
        <begin position="295"/>
        <end position="315"/>
    </location>
</feature>
<feature type="region of interest" description="Disordered" evidence="8">
    <location>
        <begin position="1"/>
        <end position="21"/>
    </location>
</feature>
<feature type="compositionally biased region" description="Gly residues" evidence="8">
    <location>
        <begin position="918"/>
        <end position="929"/>
    </location>
</feature>
<feature type="compositionally biased region" description="Low complexity" evidence="8">
    <location>
        <begin position="1086"/>
        <end position="1096"/>
    </location>
</feature>
<evidence type="ECO:0000256" key="8">
    <source>
        <dbReference type="SAM" id="MobiDB-lite"/>
    </source>
</evidence>
<keyword evidence="6" id="KW-0067">ATP-binding</keyword>
<dbReference type="SMART" id="SM00456">
    <property type="entry name" value="WW"/>
    <property type="match status" value="1"/>
</dbReference>
<evidence type="ECO:0000259" key="12">
    <source>
        <dbReference type="PROSITE" id="PS51195"/>
    </source>
</evidence>
<evidence type="ECO:0000259" key="11">
    <source>
        <dbReference type="PROSITE" id="PS51194"/>
    </source>
</evidence>
<comment type="caution">
    <text evidence="13">The sequence shown here is derived from an EMBL/GenBank/DDBJ whole genome shotgun (WGS) entry which is preliminary data.</text>
</comment>
<dbReference type="Pfam" id="PF00270">
    <property type="entry name" value="DEAD"/>
    <property type="match status" value="1"/>
</dbReference>
<dbReference type="FunFam" id="3.40.50.300:FF:000008">
    <property type="entry name" value="ATP-dependent RNA helicase RhlB"/>
    <property type="match status" value="1"/>
</dbReference>
<reference evidence="13" key="1">
    <citation type="submission" date="2021-01" db="EMBL/GenBank/DDBJ databases">
        <title>Adiantum capillus-veneris genome.</title>
        <authorList>
            <person name="Fang Y."/>
            <person name="Liao Q."/>
        </authorList>
    </citation>
    <scope>NUCLEOTIDE SEQUENCE</scope>
    <source>
        <strain evidence="13">H3</strain>
        <tissue evidence="13">Leaf</tissue>
    </source>
</reference>
<feature type="compositionally biased region" description="Low complexity" evidence="8">
    <location>
        <begin position="91"/>
        <end position="108"/>
    </location>
</feature>
<feature type="domain" description="Helicase C-terminal" evidence="11">
    <location>
        <begin position="621"/>
        <end position="766"/>
    </location>
</feature>
<dbReference type="PANTHER" id="PTHR47958">
    <property type="entry name" value="ATP-DEPENDENT RNA HELICASE DBP3"/>
    <property type="match status" value="1"/>
</dbReference>
<dbReference type="InterPro" id="IPR001202">
    <property type="entry name" value="WW_dom"/>
</dbReference>
<feature type="short sequence motif" description="Q motif" evidence="7">
    <location>
        <begin position="387"/>
        <end position="415"/>
    </location>
</feature>
<feature type="compositionally biased region" description="Basic and acidic residues" evidence="8">
    <location>
        <begin position="938"/>
        <end position="965"/>
    </location>
</feature>
<dbReference type="Gene3D" id="3.40.50.300">
    <property type="entry name" value="P-loop containing nucleotide triphosphate hydrolases"/>
    <property type="match status" value="2"/>
</dbReference>
<name>A0A9D4U947_ADICA</name>
<dbReference type="InterPro" id="IPR014001">
    <property type="entry name" value="Helicase_ATP-bd"/>
</dbReference>
<feature type="region of interest" description="Disordered" evidence="8">
    <location>
        <begin position="147"/>
        <end position="331"/>
    </location>
</feature>
<dbReference type="CDD" id="cd00201">
    <property type="entry name" value="WW"/>
    <property type="match status" value="1"/>
</dbReference>
<dbReference type="InterPro" id="IPR001650">
    <property type="entry name" value="Helicase_C-like"/>
</dbReference>
<dbReference type="PROSITE" id="PS01159">
    <property type="entry name" value="WW_DOMAIN_1"/>
    <property type="match status" value="1"/>
</dbReference>
<feature type="domain" description="WW" evidence="9">
    <location>
        <begin position="14"/>
        <end position="48"/>
    </location>
</feature>
<feature type="domain" description="DEAD-box RNA helicase Q" evidence="12">
    <location>
        <begin position="387"/>
        <end position="415"/>
    </location>
</feature>
<evidence type="ECO:0000256" key="5">
    <source>
        <dbReference type="ARBA" id="ARBA00022806"/>
    </source>
</evidence>
<dbReference type="Pfam" id="PF00271">
    <property type="entry name" value="Helicase_C"/>
    <property type="match status" value="1"/>
</dbReference>
<evidence type="ECO:0000256" key="2">
    <source>
        <dbReference type="ARBA" id="ARBA00022528"/>
    </source>
</evidence>
<dbReference type="OrthoDB" id="1976025at2759"/>
<dbReference type="SUPFAM" id="SSF51045">
    <property type="entry name" value="WW domain"/>
    <property type="match status" value="1"/>
</dbReference>
<dbReference type="FunFam" id="3.40.50.300:FF:000079">
    <property type="entry name" value="probable ATP-dependent RNA helicase DDX17"/>
    <property type="match status" value="1"/>
</dbReference>
<dbReference type="InterPro" id="IPR011545">
    <property type="entry name" value="DEAD/DEAH_box_helicase_dom"/>
</dbReference>
<dbReference type="EC" id="3.6.4.13" evidence="1"/>
<evidence type="ECO:0000256" key="7">
    <source>
        <dbReference type="PROSITE-ProRule" id="PRU00552"/>
    </source>
</evidence>
<dbReference type="PROSITE" id="PS50020">
    <property type="entry name" value="WW_DOMAIN_2"/>
    <property type="match status" value="1"/>
</dbReference>
<proteinExistence type="predicted"/>